<dbReference type="PANTHER" id="PTHR11078">
    <property type="entry name" value="N UTILIZATION SUBSTANCE PROTEIN B-RELATED"/>
    <property type="match status" value="1"/>
</dbReference>
<evidence type="ECO:0000256" key="4">
    <source>
        <dbReference type="ARBA" id="ARBA00023015"/>
    </source>
</evidence>
<dbReference type="GO" id="GO:0031564">
    <property type="term" value="P:transcription antitermination"/>
    <property type="evidence" value="ECO:0007669"/>
    <property type="project" value="UniProtKB-KW"/>
</dbReference>
<gene>
    <name evidence="6" type="primary">nusB</name>
    <name evidence="9" type="ORF">Y958_07185</name>
</gene>
<proteinExistence type="inferred from homology"/>
<dbReference type="GO" id="GO:0003723">
    <property type="term" value="F:RNA binding"/>
    <property type="evidence" value="ECO:0007669"/>
    <property type="project" value="UniProtKB-UniRule"/>
</dbReference>
<dbReference type="EMBL" id="CP022110">
    <property type="protein sequence ID" value="ASG20611.1"/>
    <property type="molecule type" value="Genomic_DNA"/>
</dbReference>
<evidence type="ECO:0000313" key="10">
    <source>
        <dbReference type="Proteomes" id="UP000197153"/>
    </source>
</evidence>
<evidence type="ECO:0000256" key="6">
    <source>
        <dbReference type="HAMAP-Rule" id="MF_00073"/>
    </source>
</evidence>
<dbReference type="GO" id="GO:0006353">
    <property type="term" value="P:DNA-templated transcription termination"/>
    <property type="evidence" value="ECO:0007669"/>
    <property type="project" value="UniProtKB-UniRule"/>
</dbReference>
<comment type="similarity">
    <text evidence="1 6">Belongs to the NusB family.</text>
</comment>
<dbReference type="InterPro" id="IPR011605">
    <property type="entry name" value="NusB_fam"/>
</dbReference>
<dbReference type="AlphaFoldDB" id="A0A248JQ44"/>
<keyword evidence="10" id="KW-1185">Reference proteome</keyword>
<evidence type="ECO:0000259" key="8">
    <source>
        <dbReference type="Pfam" id="PF01029"/>
    </source>
</evidence>
<evidence type="ECO:0000256" key="2">
    <source>
        <dbReference type="ARBA" id="ARBA00022814"/>
    </source>
</evidence>
<keyword evidence="4 6" id="KW-0805">Transcription regulation</keyword>
<evidence type="ECO:0000256" key="7">
    <source>
        <dbReference type="SAM" id="MobiDB-lite"/>
    </source>
</evidence>
<dbReference type="NCBIfam" id="TIGR01951">
    <property type="entry name" value="nusB"/>
    <property type="match status" value="1"/>
</dbReference>
<evidence type="ECO:0000256" key="1">
    <source>
        <dbReference type="ARBA" id="ARBA00005952"/>
    </source>
</evidence>
<feature type="region of interest" description="Disordered" evidence="7">
    <location>
        <begin position="36"/>
        <end position="61"/>
    </location>
</feature>
<name>A0A248JQ44_9PROT</name>
<protein>
    <recommendedName>
        <fullName evidence="6">Transcription antitermination protein NusB</fullName>
    </recommendedName>
    <alternativeName>
        <fullName evidence="6">Antitermination factor NusB</fullName>
    </alternativeName>
</protein>
<evidence type="ECO:0000256" key="5">
    <source>
        <dbReference type="ARBA" id="ARBA00023163"/>
    </source>
</evidence>
<dbReference type="Proteomes" id="UP000197153">
    <property type="component" value="Chromosome 1"/>
</dbReference>
<feature type="domain" description="NusB/RsmB/TIM44" evidence="8">
    <location>
        <begin position="66"/>
        <end position="199"/>
    </location>
</feature>
<sequence length="218" mass="23659">MPDDFSVGRRARLPHLSLLSDSPSFLAKSVPDIMAPRKKVTTPTPTPEVKLPTPKRAGSAKARRSAARLNAVQALYQIELTESSPEVIITEYANFRLGQELDGDRYVSADGELFAAIVRGATSRQHEIDPVLSQALDRQHLDRLELLLRAILRAGAWELLAGGDTAARIVINDYIDVAHGFFAGREPGMINGVLDKVARIVRPDELASRASGTEGAQG</sequence>
<dbReference type="Gene3D" id="1.10.940.10">
    <property type="entry name" value="NusB-like"/>
    <property type="match status" value="1"/>
</dbReference>
<keyword evidence="3 6" id="KW-0694">RNA-binding</keyword>
<keyword evidence="2 6" id="KW-0889">Transcription antitermination</keyword>
<dbReference type="InterPro" id="IPR035926">
    <property type="entry name" value="NusB-like_sf"/>
</dbReference>
<dbReference type="GO" id="GO:0005829">
    <property type="term" value="C:cytosol"/>
    <property type="evidence" value="ECO:0007669"/>
    <property type="project" value="TreeGrafter"/>
</dbReference>
<dbReference type="KEGG" id="nao:Y958_07185"/>
<dbReference type="HAMAP" id="MF_00073">
    <property type="entry name" value="NusB"/>
    <property type="match status" value="1"/>
</dbReference>
<evidence type="ECO:0000256" key="3">
    <source>
        <dbReference type="ARBA" id="ARBA00022884"/>
    </source>
</evidence>
<reference evidence="9 10" key="1">
    <citation type="submission" date="2017-06" db="EMBL/GenBank/DDBJ databases">
        <title>Complete genome sequence of Nitrospirillum amazonense strain CBAmC, an endophytic nitrogen-fixing and plant growth-promoting bacterium, isolated from sugarcane.</title>
        <authorList>
            <person name="Schwab S."/>
            <person name="dos Santos Teixeira K.R."/>
            <person name="Simoes Araujo J.L."/>
            <person name="Soares Vidal M."/>
            <person name="Borges de Freitas H.R."/>
            <person name="Rivello Crivelaro A.L."/>
            <person name="Bueno de Camargo Nunes A."/>
            <person name="dos Santos C.M."/>
            <person name="Palmeira da Silva Rosa D."/>
            <person name="da Silva Padilha D."/>
            <person name="da Silva E."/>
            <person name="Araujo Terra L."/>
            <person name="Soares Mendes V."/>
            <person name="Farinelli L."/>
            <person name="Magalhaes Cruz L."/>
            <person name="Baldani J.I."/>
        </authorList>
    </citation>
    <scope>NUCLEOTIDE SEQUENCE [LARGE SCALE GENOMIC DNA]</scope>
    <source>
        <strain evidence="9 10">CBAmC</strain>
    </source>
</reference>
<accession>A0A248JQ44</accession>
<keyword evidence="5 6" id="KW-0804">Transcription</keyword>
<dbReference type="Pfam" id="PF01029">
    <property type="entry name" value="NusB"/>
    <property type="match status" value="1"/>
</dbReference>
<evidence type="ECO:0000313" key="9">
    <source>
        <dbReference type="EMBL" id="ASG20611.1"/>
    </source>
</evidence>
<dbReference type="SUPFAM" id="SSF48013">
    <property type="entry name" value="NusB-like"/>
    <property type="match status" value="1"/>
</dbReference>
<comment type="function">
    <text evidence="6">Involved in transcription antitermination. Required for transcription of ribosomal RNA (rRNA) genes. Binds specifically to the boxA antiterminator sequence of the ribosomal RNA (rrn) operons.</text>
</comment>
<feature type="compositionally biased region" description="Low complexity" evidence="7">
    <location>
        <begin position="41"/>
        <end position="60"/>
    </location>
</feature>
<dbReference type="PANTHER" id="PTHR11078:SF3">
    <property type="entry name" value="ANTITERMINATION NUSB DOMAIN-CONTAINING PROTEIN"/>
    <property type="match status" value="1"/>
</dbReference>
<dbReference type="InterPro" id="IPR006027">
    <property type="entry name" value="NusB_RsmB_TIM44"/>
</dbReference>
<organism evidence="9 10">
    <name type="scientific">Nitrospirillum viridazoti CBAmc</name>
    <dbReference type="NCBI Taxonomy" id="1441467"/>
    <lineage>
        <taxon>Bacteria</taxon>
        <taxon>Pseudomonadati</taxon>
        <taxon>Pseudomonadota</taxon>
        <taxon>Alphaproteobacteria</taxon>
        <taxon>Rhodospirillales</taxon>
        <taxon>Azospirillaceae</taxon>
        <taxon>Nitrospirillum</taxon>
        <taxon>Nitrospirillum viridazoti</taxon>
    </lineage>
</organism>